<proteinExistence type="predicted"/>
<dbReference type="EMBL" id="LR796483">
    <property type="protein sequence ID" value="CAB4148030.1"/>
    <property type="molecule type" value="Genomic_DNA"/>
</dbReference>
<name>A0A6J5MSW3_9CAUD</name>
<reference evidence="1" key="1">
    <citation type="submission" date="2020-04" db="EMBL/GenBank/DDBJ databases">
        <authorList>
            <person name="Chiriac C."/>
            <person name="Salcher M."/>
            <person name="Ghai R."/>
            <person name="Kavagutti S V."/>
        </authorList>
    </citation>
    <scope>NUCLEOTIDE SEQUENCE</scope>
</reference>
<accession>A0A6J5MSW3</accession>
<gene>
    <name evidence="1" type="ORF">UFOVP431_85</name>
</gene>
<organism evidence="1">
    <name type="scientific">uncultured Caudovirales phage</name>
    <dbReference type="NCBI Taxonomy" id="2100421"/>
    <lineage>
        <taxon>Viruses</taxon>
        <taxon>Duplodnaviria</taxon>
        <taxon>Heunggongvirae</taxon>
        <taxon>Uroviricota</taxon>
        <taxon>Caudoviricetes</taxon>
        <taxon>Peduoviridae</taxon>
        <taxon>Maltschvirus</taxon>
        <taxon>Maltschvirus maltsch</taxon>
    </lineage>
</organism>
<evidence type="ECO:0000313" key="1">
    <source>
        <dbReference type="EMBL" id="CAB4148030.1"/>
    </source>
</evidence>
<protein>
    <submittedName>
        <fullName evidence="1">Uncharacterized protein</fullName>
    </submittedName>
</protein>
<sequence length="127" mass="14199">MQDFPALIPTKRSFKLGRYPVKTYRAMSGAIAQRSFGNRPYDYTLDLEFKNISEDKIILIIDHYDEQGGGTIGFNVPAIVFQGYSGALQSRIRTATGIEWFYVDPPSISNVIKNISTATVQLAGEMK</sequence>